<name>A0A4C1WDH9_EUMVA</name>
<evidence type="ECO:0000313" key="1">
    <source>
        <dbReference type="EMBL" id="GBP49418.1"/>
    </source>
</evidence>
<dbReference type="EMBL" id="BGZK01000544">
    <property type="protein sequence ID" value="GBP49418.1"/>
    <property type="molecule type" value="Genomic_DNA"/>
</dbReference>
<proteinExistence type="predicted"/>
<sequence length="140" mass="15594">MARRGAALASPPDTDYFSFDLWRLNLPPILCFGHPFDSDLNAECRARPAGVKEDDLGQFRDQRPIEVRDETVASDSFRGRMAASLSHALRESAAKVCIRFRAIERLRKAVVTSGVNVITQSHMGDNAGEWLCESYYGSSQ</sequence>
<protein>
    <submittedName>
        <fullName evidence="1">Uncharacterized protein</fullName>
    </submittedName>
</protein>
<gene>
    <name evidence="1" type="ORF">EVAR_38186_1</name>
</gene>
<reference evidence="1 2" key="1">
    <citation type="journal article" date="2019" name="Commun. Biol.">
        <title>The bagworm genome reveals a unique fibroin gene that provides high tensile strength.</title>
        <authorList>
            <person name="Kono N."/>
            <person name="Nakamura H."/>
            <person name="Ohtoshi R."/>
            <person name="Tomita M."/>
            <person name="Numata K."/>
            <person name="Arakawa K."/>
        </authorList>
    </citation>
    <scope>NUCLEOTIDE SEQUENCE [LARGE SCALE GENOMIC DNA]</scope>
</reference>
<accession>A0A4C1WDH9</accession>
<keyword evidence="2" id="KW-1185">Reference proteome</keyword>
<dbReference type="AlphaFoldDB" id="A0A4C1WDH9"/>
<evidence type="ECO:0000313" key="2">
    <source>
        <dbReference type="Proteomes" id="UP000299102"/>
    </source>
</evidence>
<dbReference type="Proteomes" id="UP000299102">
    <property type="component" value="Unassembled WGS sequence"/>
</dbReference>
<organism evidence="1 2">
    <name type="scientific">Eumeta variegata</name>
    <name type="common">Bagworm moth</name>
    <name type="synonym">Eumeta japonica</name>
    <dbReference type="NCBI Taxonomy" id="151549"/>
    <lineage>
        <taxon>Eukaryota</taxon>
        <taxon>Metazoa</taxon>
        <taxon>Ecdysozoa</taxon>
        <taxon>Arthropoda</taxon>
        <taxon>Hexapoda</taxon>
        <taxon>Insecta</taxon>
        <taxon>Pterygota</taxon>
        <taxon>Neoptera</taxon>
        <taxon>Endopterygota</taxon>
        <taxon>Lepidoptera</taxon>
        <taxon>Glossata</taxon>
        <taxon>Ditrysia</taxon>
        <taxon>Tineoidea</taxon>
        <taxon>Psychidae</taxon>
        <taxon>Oiketicinae</taxon>
        <taxon>Eumeta</taxon>
    </lineage>
</organism>
<comment type="caution">
    <text evidence="1">The sequence shown here is derived from an EMBL/GenBank/DDBJ whole genome shotgun (WGS) entry which is preliminary data.</text>
</comment>